<dbReference type="Pfam" id="PF13410">
    <property type="entry name" value="GST_C_2"/>
    <property type="match status" value="1"/>
</dbReference>
<name>A0A6F9DEV8_9ASCI</name>
<dbReference type="InterPro" id="IPR050983">
    <property type="entry name" value="GST_Omega/HSP26"/>
</dbReference>
<comment type="catalytic activity">
    <reaction evidence="3 5">
        <text>methylarsonate + 2 glutathione + H(+) = methylarsonous acid + glutathione disulfide + H2O</text>
        <dbReference type="Rhea" id="RHEA:15969"/>
        <dbReference type="ChEBI" id="CHEBI:15377"/>
        <dbReference type="ChEBI" id="CHEBI:15378"/>
        <dbReference type="ChEBI" id="CHEBI:17826"/>
        <dbReference type="ChEBI" id="CHEBI:33409"/>
        <dbReference type="ChEBI" id="CHEBI:57925"/>
        <dbReference type="ChEBI" id="CHEBI:58297"/>
        <dbReference type="EC" id="1.20.4.2"/>
    </reaction>
</comment>
<dbReference type="EC" id="1.8.5.1" evidence="5"/>
<feature type="domain" description="GST N-terminal" evidence="6">
    <location>
        <begin position="23"/>
        <end position="101"/>
    </location>
</feature>
<evidence type="ECO:0000256" key="5">
    <source>
        <dbReference type="RuleBase" id="RU368071"/>
    </source>
</evidence>
<protein>
    <recommendedName>
        <fullName evidence="5">Glutathione S-transferase omega</fullName>
        <shortName evidence="5">GSTO</shortName>
        <ecNumber evidence="5">1.20.4.2</ecNumber>
        <ecNumber evidence="5">1.8.5.1</ecNumber>
        <ecNumber evidence="5">2.5.1.18</ecNumber>
    </recommendedName>
    <alternativeName>
        <fullName evidence="5">Glutathione-dependent dehydroascorbate reductase</fullName>
    </alternativeName>
    <alternativeName>
        <fullName evidence="5">Monomethylarsonic acid reductase</fullName>
    </alternativeName>
</protein>
<dbReference type="PROSITE" id="PS50404">
    <property type="entry name" value="GST_NTER"/>
    <property type="match status" value="1"/>
</dbReference>
<dbReference type="InterPro" id="IPR040079">
    <property type="entry name" value="Glutathione_S-Trfase"/>
</dbReference>
<dbReference type="GO" id="GO:0006749">
    <property type="term" value="P:glutathione metabolic process"/>
    <property type="evidence" value="ECO:0007669"/>
    <property type="project" value="UniProtKB-UniRule"/>
</dbReference>
<evidence type="ECO:0000256" key="4">
    <source>
        <dbReference type="ARBA" id="ARBA00049544"/>
    </source>
</evidence>
<dbReference type="SUPFAM" id="SSF47616">
    <property type="entry name" value="GST C-terminal domain-like"/>
    <property type="match status" value="1"/>
</dbReference>
<dbReference type="FunFam" id="1.20.1050.10:FF:000009">
    <property type="entry name" value="Glutathione S-transferase omega-1"/>
    <property type="match status" value="1"/>
</dbReference>
<evidence type="ECO:0000256" key="2">
    <source>
        <dbReference type="ARBA" id="ARBA00023002"/>
    </source>
</evidence>
<dbReference type="PROSITE" id="PS50405">
    <property type="entry name" value="GST_CTER"/>
    <property type="match status" value="1"/>
</dbReference>
<dbReference type="PANTHER" id="PTHR43968:SF6">
    <property type="entry name" value="GLUTATHIONE S-TRANSFERASE OMEGA"/>
    <property type="match status" value="1"/>
</dbReference>
<dbReference type="InterPro" id="IPR005442">
    <property type="entry name" value="GST_omega"/>
</dbReference>
<dbReference type="GO" id="GO:0004364">
    <property type="term" value="F:glutathione transferase activity"/>
    <property type="evidence" value="ECO:0007669"/>
    <property type="project" value="UniProtKB-UniRule"/>
</dbReference>
<gene>
    <name evidence="8" type="primary">Gsto1-003</name>
</gene>
<organism evidence="8">
    <name type="scientific">Phallusia mammillata</name>
    <dbReference type="NCBI Taxonomy" id="59560"/>
    <lineage>
        <taxon>Eukaryota</taxon>
        <taxon>Metazoa</taxon>
        <taxon>Chordata</taxon>
        <taxon>Tunicata</taxon>
        <taxon>Ascidiacea</taxon>
        <taxon>Phlebobranchia</taxon>
        <taxon>Ascidiidae</taxon>
        <taxon>Phallusia</taxon>
    </lineage>
</organism>
<dbReference type="InterPro" id="IPR010987">
    <property type="entry name" value="Glutathione-S-Trfase_C-like"/>
</dbReference>
<dbReference type="SUPFAM" id="SSF52833">
    <property type="entry name" value="Thioredoxin-like"/>
    <property type="match status" value="1"/>
</dbReference>
<proteinExistence type="evidence at transcript level"/>
<dbReference type="PROSITE" id="PS51354">
    <property type="entry name" value="GLUTAREDOXIN_2"/>
    <property type="match status" value="1"/>
</dbReference>
<dbReference type="GO" id="GO:0045174">
    <property type="term" value="F:glutathione dehydrogenase (ascorbate) activity"/>
    <property type="evidence" value="ECO:0007669"/>
    <property type="project" value="UniProtKB-UniRule"/>
</dbReference>
<evidence type="ECO:0000256" key="1">
    <source>
        <dbReference type="ARBA" id="ARBA00011067"/>
    </source>
</evidence>
<dbReference type="SFLD" id="SFLDS00019">
    <property type="entry name" value="Glutathione_Transferase_(cytos"/>
    <property type="match status" value="1"/>
</dbReference>
<dbReference type="PRINTS" id="PR01625">
    <property type="entry name" value="GSTRNSFRASEO"/>
</dbReference>
<comment type="catalytic activity">
    <reaction evidence="5">
        <text>RX + glutathione = an S-substituted glutathione + a halide anion + H(+)</text>
        <dbReference type="Rhea" id="RHEA:16437"/>
        <dbReference type="ChEBI" id="CHEBI:15378"/>
        <dbReference type="ChEBI" id="CHEBI:16042"/>
        <dbReference type="ChEBI" id="CHEBI:17792"/>
        <dbReference type="ChEBI" id="CHEBI:57925"/>
        <dbReference type="ChEBI" id="CHEBI:90779"/>
        <dbReference type="EC" id="2.5.1.18"/>
    </reaction>
</comment>
<feature type="domain" description="GST C-terminal" evidence="7">
    <location>
        <begin position="106"/>
        <end position="229"/>
    </location>
</feature>
<evidence type="ECO:0000259" key="7">
    <source>
        <dbReference type="PROSITE" id="PS50405"/>
    </source>
</evidence>
<dbReference type="InterPro" id="IPR036249">
    <property type="entry name" value="Thioredoxin-like_sf"/>
</dbReference>
<dbReference type="FunFam" id="3.40.30.10:FF:000123">
    <property type="entry name" value="Glutathione transferase o1"/>
    <property type="match status" value="1"/>
</dbReference>
<dbReference type="EC" id="2.5.1.18" evidence="5"/>
<dbReference type="AlphaFoldDB" id="A0A6F9DEV8"/>
<dbReference type="Pfam" id="PF13417">
    <property type="entry name" value="GST_N_3"/>
    <property type="match status" value="1"/>
</dbReference>
<dbReference type="PANTHER" id="PTHR43968">
    <property type="match status" value="1"/>
</dbReference>
<dbReference type="SFLD" id="SFLDG00358">
    <property type="entry name" value="Main_(cytGST)"/>
    <property type="match status" value="1"/>
</dbReference>
<dbReference type="GO" id="GO:0050610">
    <property type="term" value="F:methylarsonate reductase activity"/>
    <property type="evidence" value="ECO:0007669"/>
    <property type="project" value="UniProtKB-UniRule"/>
</dbReference>
<comment type="catalytic activity">
    <reaction evidence="4 5">
        <text>L-dehydroascorbate + 2 glutathione = glutathione disulfide + L-ascorbate</text>
        <dbReference type="Rhea" id="RHEA:24424"/>
        <dbReference type="ChEBI" id="CHEBI:38290"/>
        <dbReference type="ChEBI" id="CHEBI:57925"/>
        <dbReference type="ChEBI" id="CHEBI:58297"/>
        <dbReference type="ChEBI" id="CHEBI:58539"/>
        <dbReference type="EC" id="1.8.5.1"/>
    </reaction>
</comment>
<dbReference type="Gene3D" id="3.40.30.10">
    <property type="entry name" value="Glutaredoxin"/>
    <property type="match status" value="1"/>
</dbReference>
<reference evidence="8" key="1">
    <citation type="submission" date="2020-04" db="EMBL/GenBank/DDBJ databases">
        <authorList>
            <person name="Neveu A P."/>
        </authorList>
    </citation>
    <scope>NUCLEOTIDE SEQUENCE</scope>
    <source>
        <tissue evidence="8">Whole embryo</tissue>
    </source>
</reference>
<dbReference type="EMBL" id="LR785621">
    <property type="protein sequence ID" value="CAB3251203.1"/>
    <property type="molecule type" value="mRNA"/>
</dbReference>
<evidence type="ECO:0000256" key="3">
    <source>
        <dbReference type="ARBA" id="ARBA00048353"/>
    </source>
</evidence>
<keyword evidence="2 5" id="KW-0560">Oxidoreductase</keyword>
<evidence type="ECO:0000313" key="8">
    <source>
        <dbReference type="EMBL" id="CAB3251203.1"/>
    </source>
</evidence>
<evidence type="ECO:0000259" key="6">
    <source>
        <dbReference type="PROSITE" id="PS50404"/>
    </source>
</evidence>
<dbReference type="InterPro" id="IPR004045">
    <property type="entry name" value="Glutathione_S-Trfase_N"/>
</dbReference>
<dbReference type="GO" id="GO:0005737">
    <property type="term" value="C:cytoplasm"/>
    <property type="evidence" value="ECO:0007669"/>
    <property type="project" value="InterPro"/>
</dbReference>
<comment type="similarity">
    <text evidence="1 5">Belongs to the GST superfamily. Omega family.</text>
</comment>
<sequence>MAGMGYGRHFATGSKAPPSPKQDVLRVYSMKFCPFAQRLKLVLAAKGVKHETVNIDLSKKPEWYLEKNPRGLVPTIEINGEIIYESDITASYVDAVYSGRKLTTQDPMKKAKELILFGDNGKTVAGFYAVITSPDNKEKQAEGYKTLNTGLEKLDKFLSEEKTTFVGGEEPGFTDYMIWPHLERLSMYVGYTFSEYPNVKKYFDNMRKDKAVQACRLPNELHEEFRASLRAKNTCYDIGIVEEYNFD</sequence>
<dbReference type="InterPro" id="IPR036282">
    <property type="entry name" value="Glutathione-S-Trfase_C_sf"/>
</dbReference>
<accession>A0A6F9DEV8</accession>
<dbReference type="Gene3D" id="1.20.1050.10">
    <property type="match status" value="1"/>
</dbReference>
<keyword evidence="5 8" id="KW-0808">Transferase</keyword>
<comment type="function">
    <text evidence="5">Exhibits glutathione-dependent thiol transferase activity. Has high dehydroascorbate reductase activity and may contribute to the recycling of ascorbic acid. Participates in the biotransformation of inorganic arsenic and reduces monomethylarsonic acid (MMA).</text>
</comment>
<dbReference type="EC" id="1.20.4.2" evidence="5"/>